<name>A0ABP7NKL3_9GAMM</name>
<dbReference type="Gene3D" id="3.40.190.10">
    <property type="entry name" value="Periplasmic binding protein-like II"/>
    <property type="match status" value="1"/>
</dbReference>
<dbReference type="InterPro" id="IPR039424">
    <property type="entry name" value="SBP_5"/>
</dbReference>
<dbReference type="RefSeq" id="WP_344803040.1">
    <property type="nucleotide sequence ID" value="NZ_BAABBO010000001.1"/>
</dbReference>
<sequence>MAHESTDSFLRRCLLTLPVVVMLFSPAASSLAQEAEQAPAKAEAPAEAGKAAVTTTSSFALRGEPKYQEGFGHFEYANPDAPKGGSLRRSAVGTFDNLHRYAQRGTPATASDGLYDPLMKGSLDELDVYYPLIAEKISYPSDYSFLRFHINPKATFQDGKPITAESVKFSFEKFAEEGVPQFKKYYSFVKDIEVEDKQTVTFHLEGANREEMASLLSLKILPEHYWGSRNFSEPSKEIAIGSSGMTIDNFKLGQYIEYRHLDDYWAKDLPVNKGSNNFDIVRYDYYLDANVAFEGFKSGQFEFWEETQAKNWATAYDFPALDEGKVKREALEHSLPQATSGFIFNTQRPLFKDRRVREALSYLLDFEWMNKALFYDQYTRTRSYFTNTDYASSGLPSEEELAILKPMTSLVPPQVFDKAFELPETKGDGNIRTQMRAALALLKKAGWTLKDGRLINDKGEPFEFEFISRDPQTERIVAPYKANLEKIGITLNVRRIDASQFINRLRNHDFDMLSGSYPALPTPSSDMKILFDSKFVDSTWNIANIQDEAIDKLVAGITENLTNDDALLAWGRAFDRVALWNYFLIPHWHISAFRIAYWDKFDRPETRPEYDLGESLWWSKDAK</sequence>
<keyword evidence="1 2" id="KW-0732">Signal</keyword>
<reference evidence="5" key="1">
    <citation type="journal article" date="2019" name="Int. J. Syst. Evol. Microbiol.">
        <title>The Global Catalogue of Microorganisms (GCM) 10K type strain sequencing project: providing services to taxonomists for standard genome sequencing and annotation.</title>
        <authorList>
            <consortium name="The Broad Institute Genomics Platform"/>
            <consortium name="The Broad Institute Genome Sequencing Center for Infectious Disease"/>
            <person name="Wu L."/>
            <person name="Ma J."/>
        </authorList>
    </citation>
    <scope>NUCLEOTIDE SEQUENCE [LARGE SCALE GENOMIC DNA]</scope>
    <source>
        <strain evidence="5">JCM 17555</strain>
    </source>
</reference>
<feature type="chain" id="PRO_5045314032" evidence="2">
    <location>
        <begin position="33"/>
        <end position="623"/>
    </location>
</feature>
<organism evidence="4 5">
    <name type="scientific">Allohahella marinimesophila</name>
    <dbReference type="NCBI Taxonomy" id="1054972"/>
    <lineage>
        <taxon>Bacteria</taxon>
        <taxon>Pseudomonadati</taxon>
        <taxon>Pseudomonadota</taxon>
        <taxon>Gammaproteobacteria</taxon>
        <taxon>Oceanospirillales</taxon>
        <taxon>Hahellaceae</taxon>
        <taxon>Allohahella</taxon>
    </lineage>
</organism>
<dbReference type="Proteomes" id="UP001501337">
    <property type="component" value="Unassembled WGS sequence"/>
</dbReference>
<feature type="signal peptide" evidence="2">
    <location>
        <begin position="1"/>
        <end position="32"/>
    </location>
</feature>
<protein>
    <submittedName>
        <fullName evidence="4">Extracellular solute-binding protein</fullName>
    </submittedName>
</protein>
<dbReference type="Pfam" id="PF00496">
    <property type="entry name" value="SBP_bac_5"/>
    <property type="match status" value="1"/>
</dbReference>
<feature type="domain" description="Solute-binding protein family 5" evidence="3">
    <location>
        <begin position="129"/>
        <end position="531"/>
    </location>
</feature>
<dbReference type="InterPro" id="IPR030678">
    <property type="entry name" value="Peptide/Ni-bd"/>
</dbReference>
<comment type="caution">
    <text evidence="4">The sequence shown here is derived from an EMBL/GenBank/DDBJ whole genome shotgun (WGS) entry which is preliminary data.</text>
</comment>
<dbReference type="SUPFAM" id="SSF53850">
    <property type="entry name" value="Periplasmic binding protein-like II"/>
    <property type="match status" value="1"/>
</dbReference>
<gene>
    <name evidence="4" type="ORF">GCM10022278_05540</name>
</gene>
<evidence type="ECO:0000256" key="1">
    <source>
        <dbReference type="ARBA" id="ARBA00022729"/>
    </source>
</evidence>
<evidence type="ECO:0000259" key="3">
    <source>
        <dbReference type="Pfam" id="PF00496"/>
    </source>
</evidence>
<dbReference type="EMBL" id="BAABBO010000001">
    <property type="protein sequence ID" value="GAA3949256.1"/>
    <property type="molecule type" value="Genomic_DNA"/>
</dbReference>
<dbReference type="InterPro" id="IPR000914">
    <property type="entry name" value="SBP_5_dom"/>
</dbReference>
<dbReference type="PIRSF" id="PIRSF002741">
    <property type="entry name" value="MppA"/>
    <property type="match status" value="1"/>
</dbReference>
<proteinExistence type="predicted"/>
<evidence type="ECO:0000256" key="2">
    <source>
        <dbReference type="SAM" id="SignalP"/>
    </source>
</evidence>
<evidence type="ECO:0000313" key="5">
    <source>
        <dbReference type="Proteomes" id="UP001501337"/>
    </source>
</evidence>
<dbReference type="CDD" id="cd08497">
    <property type="entry name" value="MbnE-like"/>
    <property type="match status" value="1"/>
</dbReference>
<dbReference type="PANTHER" id="PTHR30290:SF64">
    <property type="entry name" value="ABC TRANSPORTER PERIPLASMIC BINDING PROTEIN"/>
    <property type="match status" value="1"/>
</dbReference>
<keyword evidence="5" id="KW-1185">Reference proteome</keyword>
<dbReference type="Gene3D" id="3.10.105.10">
    <property type="entry name" value="Dipeptide-binding Protein, Domain 3"/>
    <property type="match status" value="1"/>
</dbReference>
<dbReference type="PANTHER" id="PTHR30290">
    <property type="entry name" value="PERIPLASMIC BINDING COMPONENT OF ABC TRANSPORTER"/>
    <property type="match status" value="1"/>
</dbReference>
<accession>A0ABP7NKL3</accession>
<evidence type="ECO:0000313" key="4">
    <source>
        <dbReference type="EMBL" id="GAA3949256.1"/>
    </source>
</evidence>